<accession>A0ABS8BIP1</accession>
<name>A0ABS8BIP1_9NEIS</name>
<evidence type="ECO:0000313" key="1">
    <source>
        <dbReference type="EMBL" id="MCB5195579.1"/>
    </source>
</evidence>
<proteinExistence type="predicted"/>
<protein>
    <submittedName>
        <fullName evidence="1">Uncharacterized protein</fullName>
    </submittedName>
</protein>
<comment type="caution">
    <text evidence="1">The sequence shown here is derived from an EMBL/GenBank/DDBJ whole genome shotgun (WGS) entry which is preliminary data.</text>
</comment>
<dbReference type="EMBL" id="JAJAWG010000002">
    <property type="protein sequence ID" value="MCB5195579.1"/>
    <property type="molecule type" value="Genomic_DNA"/>
</dbReference>
<keyword evidence="2" id="KW-1185">Reference proteome</keyword>
<gene>
    <name evidence="1" type="ORF">LG219_04645</name>
</gene>
<organism evidence="1 2">
    <name type="scientific">Deefgea salmonis</name>
    <dbReference type="NCBI Taxonomy" id="2875502"/>
    <lineage>
        <taxon>Bacteria</taxon>
        <taxon>Pseudomonadati</taxon>
        <taxon>Pseudomonadota</taxon>
        <taxon>Betaproteobacteria</taxon>
        <taxon>Neisseriales</taxon>
        <taxon>Chitinibacteraceae</taxon>
        <taxon>Deefgea</taxon>
    </lineage>
</organism>
<sequence length="20" mass="2177">MMGIGLCALLAARRNRNSQT</sequence>
<reference evidence="1 2" key="1">
    <citation type="submission" date="2021-10" db="EMBL/GenBank/DDBJ databases">
        <authorList>
            <person name="Chen M."/>
        </authorList>
    </citation>
    <scope>NUCLEOTIDE SEQUENCE [LARGE SCALE GENOMIC DNA]</scope>
    <source>
        <strain evidence="1 2">H3-26</strain>
    </source>
</reference>
<dbReference type="Proteomes" id="UP001198034">
    <property type="component" value="Unassembled WGS sequence"/>
</dbReference>
<evidence type="ECO:0000313" key="2">
    <source>
        <dbReference type="Proteomes" id="UP001198034"/>
    </source>
</evidence>